<feature type="compositionally biased region" description="Polar residues" evidence="1">
    <location>
        <begin position="131"/>
        <end position="144"/>
    </location>
</feature>
<dbReference type="InterPro" id="IPR032281">
    <property type="entry name" value="Ribosomal_uS2_C"/>
</dbReference>
<evidence type="ECO:0000313" key="4">
    <source>
        <dbReference type="Proteomes" id="UP000551758"/>
    </source>
</evidence>
<feature type="compositionally biased region" description="Basic and acidic residues" evidence="1">
    <location>
        <begin position="145"/>
        <end position="156"/>
    </location>
</feature>
<dbReference type="Pfam" id="PF16122">
    <property type="entry name" value="40S_SA_C"/>
    <property type="match status" value="1"/>
</dbReference>
<sequence length="176" mass="20057">MKQVKLEDLEVYRQIFDIITKKFWKEENGNGYFKRAARDDGVGAQTQTGTSRARARGGGAAAANGFSQKADFLKKAKDPEEIEKEEQAAAEKAVTKEEFQGEWTASAPEFTTSQPEVADWSEGMQLPSVPIQQFPTEEWSTQPSTEDRNYKRNKENKTKRKLKALYFKNEIKAFHL</sequence>
<evidence type="ECO:0000259" key="2">
    <source>
        <dbReference type="Pfam" id="PF16122"/>
    </source>
</evidence>
<dbReference type="EMBL" id="JACDTQ010002715">
    <property type="protein sequence ID" value="KAF5916358.1"/>
    <property type="molecule type" value="Genomic_DNA"/>
</dbReference>
<feature type="region of interest" description="Disordered" evidence="1">
    <location>
        <begin position="131"/>
        <end position="157"/>
    </location>
</feature>
<feature type="domain" description="Small ribosomal subunit protein uS2 C-terminal" evidence="2">
    <location>
        <begin position="77"/>
        <end position="147"/>
    </location>
</feature>
<keyword evidence="4" id="KW-1185">Reference proteome</keyword>
<evidence type="ECO:0000313" key="3">
    <source>
        <dbReference type="EMBL" id="KAF5916358.1"/>
    </source>
</evidence>
<name>A0A7J7EKT8_DICBM</name>
<gene>
    <name evidence="3" type="ORF">HPG69_017592</name>
</gene>
<evidence type="ECO:0000256" key="1">
    <source>
        <dbReference type="SAM" id="MobiDB-lite"/>
    </source>
</evidence>
<organism evidence="3 4">
    <name type="scientific">Diceros bicornis minor</name>
    <name type="common">South-central black rhinoceros</name>
    <dbReference type="NCBI Taxonomy" id="77932"/>
    <lineage>
        <taxon>Eukaryota</taxon>
        <taxon>Metazoa</taxon>
        <taxon>Chordata</taxon>
        <taxon>Craniata</taxon>
        <taxon>Vertebrata</taxon>
        <taxon>Euteleostomi</taxon>
        <taxon>Mammalia</taxon>
        <taxon>Eutheria</taxon>
        <taxon>Laurasiatheria</taxon>
        <taxon>Perissodactyla</taxon>
        <taxon>Rhinocerotidae</taxon>
        <taxon>Diceros</taxon>
    </lineage>
</organism>
<accession>A0A7J7EKT8</accession>
<dbReference type="Proteomes" id="UP000551758">
    <property type="component" value="Unassembled WGS sequence"/>
</dbReference>
<comment type="caution">
    <text evidence="3">The sequence shown here is derived from an EMBL/GenBank/DDBJ whole genome shotgun (WGS) entry which is preliminary data.</text>
</comment>
<dbReference type="AlphaFoldDB" id="A0A7J7EKT8"/>
<feature type="region of interest" description="Disordered" evidence="1">
    <location>
        <begin position="41"/>
        <end position="63"/>
    </location>
</feature>
<reference evidence="3 4" key="1">
    <citation type="journal article" date="2020" name="Mol. Biol. Evol.">
        <title>Interspecific Gene Flow and the Evolution of Specialization in Black and White Rhinoceros.</title>
        <authorList>
            <person name="Moodley Y."/>
            <person name="Westbury M.V."/>
            <person name="Russo I.M."/>
            <person name="Gopalakrishnan S."/>
            <person name="Rakotoarivelo A."/>
            <person name="Olsen R.A."/>
            <person name="Prost S."/>
            <person name="Tunstall T."/>
            <person name="Ryder O.A."/>
            <person name="Dalen L."/>
            <person name="Bruford M.W."/>
        </authorList>
    </citation>
    <scope>NUCLEOTIDE SEQUENCE [LARGE SCALE GENOMIC DNA]</scope>
    <source>
        <strain evidence="3">SBR-YM</strain>
        <tissue evidence="3">Skin</tissue>
    </source>
</reference>
<protein>
    <recommendedName>
        <fullName evidence="2">Small ribosomal subunit protein uS2 C-terminal domain-containing protein</fullName>
    </recommendedName>
</protein>
<proteinExistence type="predicted"/>